<accession>A0A9E2F1V4</accession>
<dbReference type="EMBL" id="QLTW01000199">
    <property type="protein sequence ID" value="MBT9145859.1"/>
    <property type="molecule type" value="Genomic_DNA"/>
</dbReference>
<proteinExistence type="predicted"/>
<name>A0A9E2F1V4_PSYF1</name>
<evidence type="ECO:0000313" key="1">
    <source>
        <dbReference type="EMBL" id="MBT9145859.1"/>
    </source>
</evidence>
<reference evidence="1 2" key="1">
    <citation type="journal article" date="2021" name="bioRxiv">
        <title>Unique metabolic strategies in Hadean analogues reveal hints for primordial physiology.</title>
        <authorList>
            <person name="Nobu M.K."/>
            <person name="Nakai R."/>
            <person name="Tamazawa S."/>
            <person name="Mori H."/>
            <person name="Toyoda A."/>
            <person name="Ijiri A."/>
            <person name="Suzuki S."/>
            <person name="Kurokawa K."/>
            <person name="Kamagata Y."/>
            <person name="Tamaki H."/>
        </authorList>
    </citation>
    <scope>NUCLEOTIDE SEQUENCE [LARGE SCALE GENOMIC DNA]</scope>
    <source>
        <strain evidence="1">BS525</strain>
    </source>
</reference>
<protein>
    <submittedName>
        <fullName evidence="1">Uncharacterized protein</fullName>
    </submittedName>
</protein>
<evidence type="ECO:0000313" key="2">
    <source>
        <dbReference type="Proteomes" id="UP000811545"/>
    </source>
</evidence>
<gene>
    <name evidence="1" type="ORF">DDT42_01736</name>
</gene>
<dbReference type="AlphaFoldDB" id="A0A9E2F1V4"/>
<organism evidence="1 2">
    <name type="scientific">Psychracetigena formicireducens</name>
    <dbReference type="NCBI Taxonomy" id="2986056"/>
    <lineage>
        <taxon>Bacteria</taxon>
        <taxon>Bacillati</taxon>
        <taxon>Candidatus Lithacetigenota</taxon>
        <taxon>Candidatus Psychracetigena</taxon>
    </lineage>
</organism>
<comment type="caution">
    <text evidence="1">The sequence shown here is derived from an EMBL/GenBank/DDBJ whole genome shotgun (WGS) entry which is preliminary data.</text>
</comment>
<sequence>MNINVKKYVEIALIVLIVLAIVQRVDALKNIVYT</sequence>
<dbReference type="Proteomes" id="UP000811545">
    <property type="component" value="Unassembled WGS sequence"/>
</dbReference>